<organism evidence="1">
    <name type="scientific">uncultured marine virus</name>
    <dbReference type="NCBI Taxonomy" id="186617"/>
    <lineage>
        <taxon>Viruses</taxon>
        <taxon>environmental samples</taxon>
    </lineage>
</organism>
<reference evidence="1" key="1">
    <citation type="journal article" date="2015" name="Front. Microbiol.">
        <title>Combining genomic sequencing methods to explore viral diversity and reveal potential virus-host interactions.</title>
        <authorList>
            <person name="Chow C.E."/>
            <person name="Winget D.M."/>
            <person name="White R.A.III."/>
            <person name="Hallam S.J."/>
            <person name="Suttle C.A."/>
        </authorList>
    </citation>
    <scope>NUCLEOTIDE SEQUENCE</scope>
    <source>
        <strain evidence="1">Oxic1_7</strain>
    </source>
</reference>
<protein>
    <submittedName>
        <fullName evidence="1">Uncharacterized protein</fullName>
    </submittedName>
</protein>
<proteinExistence type="predicted"/>
<reference evidence="1" key="2">
    <citation type="submission" date="2015-03" db="EMBL/GenBank/DDBJ databases">
        <authorList>
            <person name="Chow C.-E.T."/>
            <person name="Winget D.M."/>
            <person name="White R.A.III."/>
            <person name="Hallam S.J."/>
            <person name="Suttle C.A."/>
        </authorList>
    </citation>
    <scope>NUCLEOTIDE SEQUENCE</scope>
    <source>
        <strain evidence="1">Oxic1_7</strain>
    </source>
</reference>
<dbReference type="EMBL" id="KR029602">
    <property type="protein sequence ID" value="AKH48256.1"/>
    <property type="molecule type" value="Genomic_DNA"/>
</dbReference>
<accession>A0A0F7LAQ4</accession>
<evidence type="ECO:0000313" key="1">
    <source>
        <dbReference type="EMBL" id="AKH48256.1"/>
    </source>
</evidence>
<name>A0A0F7LAQ4_9VIRU</name>
<sequence>MLRNMLKRVNHHLLSRYLLHFVVFQLLYPLDCHLQIQRQLDQSLPFVYLIHLLWSNIV</sequence>